<dbReference type="Gene3D" id="3.40.30.10">
    <property type="entry name" value="Glutaredoxin"/>
    <property type="match status" value="1"/>
</dbReference>
<evidence type="ECO:0000313" key="11">
    <source>
        <dbReference type="EMBL" id="SFI71901.1"/>
    </source>
</evidence>
<evidence type="ECO:0000256" key="8">
    <source>
        <dbReference type="PIRSR" id="PIRSR000077-1"/>
    </source>
</evidence>
<feature type="active site" description="Nucleophile" evidence="8">
    <location>
        <position position="33"/>
    </location>
</feature>
<dbReference type="PROSITE" id="PS51352">
    <property type="entry name" value="THIOREDOXIN_2"/>
    <property type="match status" value="1"/>
</dbReference>
<dbReference type="InterPro" id="IPR005746">
    <property type="entry name" value="Thioredoxin"/>
</dbReference>
<dbReference type="PIRSF" id="PIRSF000077">
    <property type="entry name" value="Thioredoxin"/>
    <property type="match status" value="1"/>
</dbReference>
<dbReference type="PANTHER" id="PTHR45663">
    <property type="entry name" value="GEO12009P1"/>
    <property type="match status" value="1"/>
</dbReference>
<keyword evidence="12" id="KW-1185">Reference proteome</keyword>
<keyword evidence="3" id="KW-0249">Electron transport</keyword>
<evidence type="ECO:0000256" key="5">
    <source>
        <dbReference type="ARBA" id="ARBA00023284"/>
    </source>
</evidence>
<sequence length="105" mass="11574">MALEITDQSFKETVLNSDKPVLVDFWAVWCGPCRMLGPIIEEVATDFEGRAIVGKVDVDNNQQVSVDYGIRNIPTVLIFKNGEVVDKIVGVASKEVITEKLSAHL</sequence>
<gene>
    <name evidence="11" type="ORF">SAMN05421638_0808</name>
</gene>
<dbReference type="EMBL" id="FORQ01000001">
    <property type="protein sequence ID" value="SFI71901.1"/>
    <property type="molecule type" value="Genomic_DNA"/>
</dbReference>
<evidence type="ECO:0000256" key="1">
    <source>
        <dbReference type="ARBA" id="ARBA00008987"/>
    </source>
</evidence>
<feature type="site" description="Contributes to redox potential value" evidence="8">
    <location>
        <position position="31"/>
    </location>
</feature>
<dbReference type="GO" id="GO:0045454">
    <property type="term" value="P:cell redox homeostasis"/>
    <property type="evidence" value="ECO:0007669"/>
    <property type="project" value="TreeGrafter"/>
</dbReference>
<evidence type="ECO:0000256" key="7">
    <source>
        <dbReference type="PIRNR" id="PIRNR000077"/>
    </source>
</evidence>
<evidence type="ECO:0000256" key="9">
    <source>
        <dbReference type="PIRSR" id="PIRSR000077-4"/>
    </source>
</evidence>
<evidence type="ECO:0000313" key="12">
    <source>
        <dbReference type="Proteomes" id="UP000242560"/>
    </source>
</evidence>
<dbReference type="CDD" id="cd02947">
    <property type="entry name" value="TRX_family"/>
    <property type="match status" value="1"/>
</dbReference>
<dbReference type="InterPro" id="IPR013766">
    <property type="entry name" value="Thioredoxin_domain"/>
</dbReference>
<name>A0A1I3KHA3_9FLAO</name>
<organism evidence="11 12">
    <name type="scientific">Kaistella treverensis</name>
    <dbReference type="NCBI Taxonomy" id="631455"/>
    <lineage>
        <taxon>Bacteria</taxon>
        <taxon>Pseudomonadati</taxon>
        <taxon>Bacteroidota</taxon>
        <taxon>Flavobacteriia</taxon>
        <taxon>Flavobacteriales</taxon>
        <taxon>Weeksellaceae</taxon>
        <taxon>Chryseobacterium group</taxon>
        <taxon>Kaistella</taxon>
    </lineage>
</organism>
<dbReference type="NCBIfam" id="TIGR01068">
    <property type="entry name" value="thioredoxin"/>
    <property type="match status" value="1"/>
</dbReference>
<dbReference type="InterPro" id="IPR017937">
    <property type="entry name" value="Thioredoxin_CS"/>
</dbReference>
<dbReference type="GO" id="GO:0015035">
    <property type="term" value="F:protein-disulfide reductase activity"/>
    <property type="evidence" value="ECO:0007669"/>
    <property type="project" value="UniProtKB-UniRule"/>
</dbReference>
<comment type="similarity">
    <text evidence="1 7">Belongs to the thioredoxin family.</text>
</comment>
<feature type="disulfide bond" description="Redox-active" evidence="9">
    <location>
        <begin position="30"/>
        <end position="33"/>
    </location>
</feature>
<evidence type="ECO:0000259" key="10">
    <source>
        <dbReference type="PROSITE" id="PS51352"/>
    </source>
</evidence>
<evidence type="ECO:0000256" key="6">
    <source>
        <dbReference type="NCBIfam" id="TIGR01068"/>
    </source>
</evidence>
<dbReference type="GO" id="GO:0005829">
    <property type="term" value="C:cytosol"/>
    <property type="evidence" value="ECO:0007669"/>
    <property type="project" value="TreeGrafter"/>
</dbReference>
<feature type="site" description="Deprotonates C-terminal active site Cys" evidence="8">
    <location>
        <position position="24"/>
    </location>
</feature>
<dbReference type="InterPro" id="IPR036249">
    <property type="entry name" value="Thioredoxin-like_sf"/>
</dbReference>
<dbReference type="Pfam" id="PF00085">
    <property type="entry name" value="Thioredoxin"/>
    <property type="match status" value="1"/>
</dbReference>
<dbReference type="FunFam" id="3.40.30.10:FF:000001">
    <property type="entry name" value="Thioredoxin"/>
    <property type="match status" value="1"/>
</dbReference>
<dbReference type="PROSITE" id="PS00194">
    <property type="entry name" value="THIOREDOXIN_1"/>
    <property type="match status" value="1"/>
</dbReference>
<protein>
    <recommendedName>
        <fullName evidence="6 7">Thioredoxin</fullName>
    </recommendedName>
</protein>
<feature type="domain" description="Thioredoxin" evidence="10">
    <location>
        <begin position="1"/>
        <end position="105"/>
    </location>
</feature>
<keyword evidence="4 9" id="KW-1015">Disulfide bond</keyword>
<evidence type="ECO:0000256" key="2">
    <source>
        <dbReference type="ARBA" id="ARBA00022448"/>
    </source>
</evidence>
<dbReference type="PANTHER" id="PTHR45663:SF11">
    <property type="entry name" value="GEO12009P1"/>
    <property type="match status" value="1"/>
</dbReference>
<keyword evidence="5 9" id="KW-0676">Redox-active center</keyword>
<proteinExistence type="inferred from homology"/>
<accession>A0A1I3KHA3</accession>
<reference evidence="12" key="1">
    <citation type="submission" date="2016-10" db="EMBL/GenBank/DDBJ databases">
        <authorList>
            <person name="Varghese N."/>
            <person name="Submissions S."/>
        </authorList>
    </citation>
    <scope>NUCLEOTIDE SEQUENCE [LARGE SCALE GENOMIC DNA]</scope>
    <source>
        <strain evidence="12">DSM 22251</strain>
    </source>
</reference>
<evidence type="ECO:0000256" key="4">
    <source>
        <dbReference type="ARBA" id="ARBA00023157"/>
    </source>
</evidence>
<feature type="active site" description="Nucleophile" evidence="8">
    <location>
        <position position="30"/>
    </location>
</feature>
<evidence type="ECO:0000256" key="3">
    <source>
        <dbReference type="ARBA" id="ARBA00022982"/>
    </source>
</evidence>
<dbReference type="RefSeq" id="WP_089818816.1">
    <property type="nucleotide sequence ID" value="NZ_FORQ01000001.1"/>
</dbReference>
<feature type="site" description="Contributes to redox potential value" evidence="8">
    <location>
        <position position="32"/>
    </location>
</feature>
<dbReference type="PRINTS" id="PR00421">
    <property type="entry name" value="THIOREDOXIN"/>
</dbReference>
<dbReference type="Proteomes" id="UP000242560">
    <property type="component" value="Unassembled WGS sequence"/>
</dbReference>
<keyword evidence="2" id="KW-0813">Transport</keyword>
<dbReference type="AlphaFoldDB" id="A0A1I3KHA3"/>
<dbReference type="SUPFAM" id="SSF52833">
    <property type="entry name" value="Thioredoxin-like"/>
    <property type="match status" value="1"/>
</dbReference>